<proteinExistence type="inferred from homology"/>
<accession>W2RJ63</accession>
<dbReference type="Gene3D" id="2.40.50.100">
    <property type="match status" value="1"/>
</dbReference>
<dbReference type="EMBL" id="KB822725">
    <property type="protein sequence ID" value="ETN36506.1"/>
    <property type="molecule type" value="Genomic_DNA"/>
</dbReference>
<dbReference type="SUPFAM" id="SSF110324">
    <property type="entry name" value="Ribosomal L27 protein-like"/>
    <property type="match status" value="1"/>
</dbReference>
<dbReference type="HOGENOM" id="CLU_062495_1_1_1"/>
<keyword evidence="4" id="KW-0496">Mitochondrion</keyword>
<keyword evidence="5" id="KW-0687">Ribonucleoprotein</keyword>
<dbReference type="PANTHER" id="PTHR15893">
    <property type="entry name" value="RIBOSOMAL PROTEIN L27"/>
    <property type="match status" value="1"/>
</dbReference>
<dbReference type="Pfam" id="PF01016">
    <property type="entry name" value="Ribosomal_L27"/>
    <property type="match status" value="1"/>
</dbReference>
<dbReference type="InParanoid" id="W2RJ63"/>
<keyword evidence="9" id="KW-1185">Reference proteome</keyword>
<dbReference type="eggNOG" id="KOG4600">
    <property type="taxonomic scope" value="Eukaryota"/>
</dbReference>
<evidence type="ECO:0000256" key="5">
    <source>
        <dbReference type="ARBA" id="ARBA00023274"/>
    </source>
</evidence>
<evidence type="ECO:0000256" key="7">
    <source>
        <dbReference type="SAM" id="MobiDB-lite"/>
    </source>
</evidence>
<comment type="subcellular location">
    <subcellularLocation>
        <location evidence="1">Mitochondrion</location>
    </subcellularLocation>
</comment>
<dbReference type="GO" id="GO:0005762">
    <property type="term" value="C:mitochondrial large ribosomal subunit"/>
    <property type="evidence" value="ECO:0007669"/>
    <property type="project" value="TreeGrafter"/>
</dbReference>
<evidence type="ECO:0000256" key="4">
    <source>
        <dbReference type="ARBA" id="ARBA00023128"/>
    </source>
</evidence>
<comment type="similarity">
    <text evidence="2">Belongs to the bacterial ribosomal protein bL27 family.</text>
</comment>
<dbReference type="PANTHER" id="PTHR15893:SF0">
    <property type="entry name" value="LARGE RIBOSOMAL SUBUNIT PROTEIN BL27M"/>
    <property type="match status" value="1"/>
</dbReference>
<dbReference type="InterPro" id="IPR001684">
    <property type="entry name" value="Ribosomal_bL27"/>
</dbReference>
<dbReference type="OrthoDB" id="1867012at2759"/>
<dbReference type="FunFam" id="2.40.50.100:FF:000042">
    <property type="entry name" value="50S ribosomal protein L27"/>
    <property type="match status" value="1"/>
</dbReference>
<evidence type="ECO:0000256" key="2">
    <source>
        <dbReference type="ARBA" id="ARBA00010797"/>
    </source>
</evidence>
<feature type="region of interest" description="Disordered" evidence="7">
    <location>
        <begin position="165"/>
        <end position="194"/>
    </location>
</feature>
<keyword evidence="3 8" id="KW-0689">Ribosomal protein</keyword>
<reference evidence="8 9" key="1">
    <citation type="submission" date="2013-03" db="EMBL/GenBank/DDBJ databases">
        <title>The Genome Sequence of Phialophora europaea CBS 101466.</title>
        <authorList>
            <consortium name="The Broad Institute Genomics Platform"/>
            <person name="Cuomo C."/>
            <person name="de Hoog S."/>
            <person name="Gorbushina A."/>
            <person name="Walker B."/>
            <person name="Young S.K."/>
            <person name="Zeng Q."/>
            <person name="Gargeya S."/>
            <person name="Fitzgerald M."/>
            <person name="Haas B."/>
            <person name="Abouelleil A."/>
            <person name="Allen A.W."/>
            <person name="Alvarado L."/>
            <person name="Arachchi H.M."/>
            <person name="Berlin A.M."/>
            <person name="Chapman S.B."/>
            <person name="Gainer-Dewar J."/>
            <person name="Goldberg J."/>
            <person name="Griggs A."/>
            <person name="Gujja S."/>
            <person name="Hansen M."/>
            <person name="Howarth C."/>
            <person name="Imamovic A."/>
            <person name="Ireland A."/>
            <person name="Larimer J."/>
            <person name="McCowan C."/>
            <person name="Murphy C."/>
            <person name="Pearson M."/>
            <person name="Poon T.W."/>
            <person name="Priest M."/>
            <person name="Roberts A."/>
            <person name="Saif S."/>
            <person name="Shea T."/>
            <person name="Sisk P."/>
            <person name="Sykes S."/>
            <person name="Wortman J."/>
            <person name="Nusbaum C."/>
            <person name="Birren B."/>
        </authorList>
    </citation>
    <scope>NUCLEOTIDE SEQUENCE [LARGE SCALE GENOMIC DNA]</scope>
    <source>
        <strain evidence="8 9">CBS 101466</strain>
    </source>
</reference>
<dbReference type="VEuPathDB" id="FungiDB:HMPREF1541_08784"/>
<evidence type="ECO:0000313" key="9">
    <source>
        <dbReference type="Proteomes" id="UP000030752"/>
    </source>
</evidence>
<evidence type="ECO:0000256" key="1">
    <source>
        <dbReference type="ARBA" id="ARBA00004173"/>
    </source>
</evidence>
<protein>
    <recommendedName>
        <fullName evidence="6">Large ribosomal subunit protein bL27m</fullName>
    </recommendedName>
</protein>
<dbReference type="RefSeq" id="XP_008721324.1">
    <property type="nucleotide sequence ID" value="XM_008723102.1"/>
</dbReference>
<evidence type="ECO:0000256" key="3">
    <source>
        <dbReference type="ARBA" id="ARBA00022980"/>
    </source>
</evidence>
<organism evidence="8 9">
    <name type="scientific">Cyphellophora europaea (strain CBS 101466)</name>
    <name type="common">Phialophora europaea</name>
    <dbReference type="NCBI Taxonomy" id="1220924"/>
    <lineage>
        <taxon>Eukaryota</taxon>
        <taxon>Fungi</taxon>
        <taxon>Dikarya</taxon>
        <taxon>Ascomycota</taxon>
        <taxon>Pezizomycotina</taxon>
        <taxon>Eurotiomycetes</taxon>
        <taxon>Chaetothyriomycetidae</taxon>
        <taxon>Chaetothyriales</taxon>
        <taxon>Cyphellophoraceae</taxon>
        <taxon>Cyphellophora</taxon>
    </lineage>
</organism>
<dbReference type="GO" id="GO:0003735">
    <property type="term" value="F:structural constituent of ribosome"/>
    <property type="evidence" value="ECO:0007669"/>
    <property type="project" value="InterPro"/>
</dbReference>
<evidence type="ECO:0000256" key="6">
    <source>
        <dbReference type="ARBA" id="ARBA00035267"/>
    </source>
</evidence>
<name>W2RJ63_CYPE1</name>
<dbReference type="AlphaFoldDB" id="W2RJ63"/>
<dbReference type="Proteomes" id="UP000030752">
    <property type="component" value="Unassembled WGS sequence"/>
</dbReference>
<gene>
    <name evidence="8" type="ORF">HMPREF1541_08784</name>
</gene>
<dbReference type="STRING" id="1220924.W2RJ63"/>
<feature type="region of interest" description="Disordered" evidence="7">
    <location>
        <begin position="36"/>
        <end position="61"/>
    </location>
</feature>
<evidence type="ECO:0000313" key="8">
    <source>
        <dbReference type="EMBL" id="ETN36506.1"/>
    </source>
</evidence>
<dbReference type="NCBIfam" id="TIGR00062">
    <property type="entry name" value="L27"/>
    <property type="match status" value="1"/>
</dbReference>
<feature type="region of interest" description="Disordered" evidence="7">
    <location>
        <begin position="236"/>
        <end position="261"/>
    </location>
</feature>
<dbReference type="GO" id="GO:0006412">
    <property type="term" value="P:translation"/>
    <property type="evidence" value="ECO:0007669"/>
    <property type="project" value="InterPro"/>
</dbReference>
<dbReference type="PRINTS" id="PR00063">
    <property type="entry name" value="RIBOSOMALL27"/>
</dbReference>
<sequence>MLQPRLSVARPCIDSLTTSLSFISLRNCKAIQVRHASHAAQGRANGPTDSAGRRLGSKKSNTEHVVPGNIIFKQRGSKWHPGENVGMGRDHTIYALEEGYVRYYRNPRLHPTRKYIGVALAKEGRASVLPTPPNAPTRRRVGMMAVPMRAPASQQAAEDFLEAHVTGNSKPTGGKGKGLKPSPATPTDPPIMRTNGYRIANIQLARDAEKNEVVVRPYLRKDRWYAWRQRTRKFKEKKMARAAVGGKKRAQQSSKGKKGKK</sequence>
<dbReference type="GeneID" id="19976123"/>